<evidence type="ECO:0000313" key="7">
    <source>
        <dbReference type="Proteomes" id="UP001147752"/>
    </source>
</evidence>
<dbReference type="OrthoDB" id="6513042at2759"/>
<feature type="domain" description="DNA2/NAM7 helicase-like C-terminal" evidence="5">
    <location>
        <begin position="3"/>
        <end position="88"/>
    </location>
</feature>
<dbReference type="PANTHER" id="PTHR43788:SF16">
    <property type="entry name" value="HELICASE WITH ZINC FINGER 2"/>
    <property type="match status" value="1"/>
</dbReference>
<dbReference type="AlphaFoldDB" id="A0A9W9RSN0"/>
<comment type="caution">
    <text evidence="6">The sequence shown here is derived from an EMBL/GenBank/DDBJ whole genome shotgun (WGS) entry which is preliminary data.</text>
</comment>
<dbReference type="Gene3D" id="3.40.50.300">
    <property type="entry name" value="P-loop containing nucleotide triphosphate hydrolases"/>
    <property type="match status" value="1"/>
</dbReference>
<proteinExistence type="predicted"/>
<dbReference type="GO" id="GO:0005524">
    <property type="term" value="F:ATP binding"/>
    <property type="evidence" value="ECO:0007669"/>
    <property type="project" value="UniProtKB-KW"/>
</dbReference>
<dbReference type="InterPro" id="IPR041679">
    <property type="entry name" value="DNA2/NAM7-like_C"/>
</dbReference>
<evidence type="ECO:0000313" key="6">
    <source>
        <dbReference type="EMBL" id="KAJ5365511.1"/>
    </source>
</evidence>
<name>A0A9W9RSN0_9EURO</name>
<dbReference type="InterPro" id="IPR050534">
    <property type="entry name" value="Coronavir_polyprotein_1ab"/>
</dbReference>
<protein>
    <recommendedName>
        <fullName evidence="5">DNA2/NAM7 helicase-like C-terminal domain-containing protein</fullName>
    </recommendedName>
</protein>
<keyword evidence="3" id="KW-0347">Helicase</keyword>
<evidence type="ECO:0000256" key="2">
    <source>
        <dbReference type="ARBA" id="ARBA00022801"/>
    </source>
</evidence>
<dbReference type="SUPFAM" id="SSF52540">
    <property type="entry name" value="P-loop containing nucleoside triphosphate hydrolases"/>
    <property type="match status" value="1"/>
</dbReference>
<reference evidence="6" key="2">
    <citation type="journal article" date="2023" name="IMA Fungus">
        <title>Comparative genomic study of the Penicillium genus elucidates a diverse pangenome and 15 lateral gene transfer events.</title>
        <authorList>
            <person name="Petersen C."/>
            <person name="Sorensen T."/>
            <person name="Nielsen M.R."/>
            <person name="Sondergaard T.E."/>
            <person name="Sorensen J.L."/>
            <person name="Fitzpatrick D.A."/>
            <person name="Frisvad J.C."/>
            <person name="Nielsen K.L."/>
        </authorList>
    </citation>
    <scope>NUCLEOTIDE SEQUENCE</scope>
    <source>
        <strain evidence="6">IBT 3081</strain>
    </source>
</reference>
<dbReference type="InterPro" id="IPR027417">
    <property type="entry name" value="P-loop_NTPase"/>
</dbReference>
<evidence type="ECO:0000259" key="5">
    <source>
        <dbReference type="Pfam" id="PF13087"/>
    </source>
</evidence>
<reference evidence="6" key="1">
    <citation type="submission" date="2022-12" db="EMBL/GenBank/DDBJ databases">
        <authorList>
            <person name="Petersen C."/>
        </authorList>
    </citation>
    <scope>NUCLEOTIDE SEQUENCE</scope>
    <source>
        <strain evidence="6">IBT 3081</strain>
    </source>
</reference>
<dbReference type="GeneID" id="81465310"/>
<sequence length="142" mass="15968">MYSQKDILILSFYEEERRALSTLFNKMLGLNDIAVENVDAAQGSESPFVTVSMTRPGIRPSIGVFQDQHRQCVALSRAQDGLVVAGHEKMGKTPGAGYKAWDNVIRAHERGNRLIQRMGYGDWITTHLQISSKDWVQIDGQF</sequence>
<dbReference type="Pfam" id="PF13087">
    <property type="entry name" value="AAA_12"/>
    <property type="match status" value="1"/>
</dbReference>
<dbReference type="Proteomes" id="UP001147752">
    <property type="component" value="Unassembled WGS sequence"/>
</dbReference>
<dbReference type="EMBL" id="JAPZBT010000003">
    <property type="protein sequence ID" value="KAJ5365511.1"/>
    <property type="molecule type" value="Genomic_DNA"/>
</dbReference>
<keyword evidence="7" id="KW-1185">Reference proteome</keyword>
<evidence type="ECO:0000256" key="4">
    <source>
        <dbReference type="ARBA" id="ARBA00022840"/>
    </source>
</evidence>
<accession>A0A9W9RSN0</accession>
<dbReference type="RefSeq" id="XP_056576978.1">
    <property type="nucleotide sequence ID" value="XM_056726127.1"/>
</dbReference>
<keyword evidence="4" id="KW-0067">ATP-binding</keyword>
<keyword evidence="1" id="KW-0547">Nucleotide-binding</keyword>
<gene>
    <name evidence="6" type="ORF">N7517_008397</name>
</gene>
<dbReference type="GO" id="GO:0043139">
    <property type="term" value="F:5'-3' DNA helicase activity"/>
    <property type="evidence" value="ECO:0007669"/>
    <property type="project" value="TreeGrafter"/>
</dbReference>
<evidence type="ECO:0000256" key="3">
    <source>
        <dbReference type="ARBA" id="ARBA00022806"/>
    </source>
</evidence>
<dbReference type="GO" id="GO:0016787">
    <property type="term" value="F:hydrolase activity"/>
    <property type="evidence" value="ECO:0007669"/>
    <property type="project" value="UniProtKB-KW"/>
</dbReference>
<evidence type="ECO:0000256" key="1">
    <source>
        <dbReference type="ARBA" id="ARBA00022741"/>
    </source>
</evidence>
<organism evidence="6 7">
    <name type="scientific">Penicillium concentricum</name>
    <dbReference type="NCBI Taxonomy" id="293559"/>
    <lineage>
        <taxon>Eukaryota</taxon>
        <taxon>Fungi</taxon>
        <taxon>Dikarya</taxon>
        <taxon>Ascomycota</taxon>
        <taxon>Pezizomycotina</taxon>
        <taxon>Eurotiomycetes</taxon>
        <taxon>Eurotiomycetidae</taxon>
        <taxon>Eurotiales</taxon>
        <taxon>Aspergillaceae</taxon>
        <taxon>Penicillium</taxon>
    </lineage>
</organism>
<keyword evidence="2" id="KW-0378">Hydrolase</keyword>
<dbReference type="PANTHER" id="PTHR43788">
    <property type="entry name" value="DNA2/NAM7 HELICASE FAMILY MEMBER"/>
    <property type="match status" value="1"/>
</dbReference>